<evidence type="ECO:0000313" key="3">
    <source>
        <dbReference type="Proteomes" id="UP000054370"/>
    </source>
</evidence>
<dbReference type="EMBL" id="LOSH02000001">
    <property type="protein sequence ID" value="PNM77263.1"/>
    <property type="molecule type" value="Genomic_DNA"/>
</dbReference>
<keyword evidence="3" id="KW-1185">Reference proteome</keyword>
<sequence>MITDSISSMRSAYKIGFSPKAINKILNNDIFPLIKITISPSMTFAFSFMDLSNRLVIANINIKLKIHSLRSKAHFIQKNETYLSHL</sequence>
<reference evidence="1" key="3">
    <citation type="submission" date="2019-01" db="EMBL/GenBank/DDBJ databases">
        <authorList>
            <consortium name="NCBI Pathogen Detection Project"/>
        </authorList>
    </citation>
    <scope>NUCLEOTIDE SEQUENCE</scope>
    <source>
        <strain evidence="1">BCW_3452</strain>
    </source>
</reference>
<evidence type="ECO:0000313" key="1">
    <source>
        <dbReference type="EMBL" id="HAS8541202.1"/>
    </source>
</evidence>
<proteinExistence type="predicted"/>
<organism evidence="1 4">
    <name type="scientific">Vibrio vulnificus</name>
    <dbReference type="NCBI Taxonomy" id="672"/>
    <lineage>
        <taxon>Bacteria</taxon>
        <taxon>Pseudomonadati</taxon>
        <taxon>Pseudomonadota</taxon>
        <taxon>Gammaproteobacteria</taxon>
        <taxon>Vibrionales</taxon>
        <taxon>Vibrionaceae</taxon>
        <taxon>Vibrio</taxon>
    </lineage>
</organism>
<name>A0A2S3SBW8_VIBVL</name>
<dbReference type="AlphaFoldDB" id="A0A2S3SBW8"/>
<protein>
    <submittedName>
        <fullName evidence="1">Uncharacterized protein</fullName>
    </submittedName>
</protein>
<reference evidence="2 3" key="1">
    <citation type="submission" date="2017-12" db="EMBL/GenBank/DDBJ databases">
        <title>FDA dAtabase for Regulatory Grade micrObial Sequences (FDA-ARGOS): Supporting development and validation of Infectious Disease Dx tests.</title>
        <authorList>
            <person name="Hoffmann M."/>
            <person name="Allard M."/>
            <person name="Evans P."/>
            <person name="Brown E."/>
            <person name="Tallon L.J."/>
            <person name="Sadzewicz L."/>
            <person name="Sengamalay N."/>
            <person name="Ott S."/>
            <person name="Godinez A."/>
            <person name="Nagaraj S."/>
            <person name="Vavikolanu K."/>
            <person name="Aluvathingal J."/>
            <person name="Nadendla S."/>
            <person name="Hobson J."/>
            <person name="Sichtig H."/>
        </authorList>
    </citation>
    <scope>NUCLEOTIDE SEQUENCE [LARGE SCALE GENOMIC DNA]</scope>
    <source>
        <strain evidence="3">ATCC 29307</strain>
        <strain evidence="2">FDAARGOS_118</strain>
    </source>
</reference>
<gene>
    <name evidence="2" type="ORF">AL548_001430</name>
    <name evidence="1" type="ORF">I7730_15580</name>
</gene>
<evidence type="ECO:0000313" key="2">
    <source>
        <dbReference type="EMBL" id="PNM77263.1"/>
    </source>
</evidence>
<dbReference type="Proteomes" id="UP000054370">
    <property type="component" value="Unassembled WGS sequence"/>
</dbReference>
<evidence type="ECO:0000313" key="4">
    <source>
        <dbReference type="Proteomes" id="UP000863257"/>
    </source>
</evidence>
<accession>A0A2S3SBW8</accession>
<dbReference type="EMBL" id="DACRBY010000019">
    <property type="protein sequence ID" value="HAS8541202.1"/>
    <property type="molecule type" value="Genomic_DNA"/>
</dbReference>
<reference evidence="1" key="2">
    <citation type="journal article" date="2018" name="Genome Biol.">
        <title>SKESA: strategic k-mer extension for scrupulous assemblies.</title>
        <authorList>
            <person name="Souvorov A."/>
            <person name="Agarwala R."/>
            <person name="Lipman D.J."/>
        </authorList>
    </citation>
    <scope>NUCLEOTIDE SEQUENCE</scope>
    <source>
        <strain evidence="1">BCW_3452</strain>
    </source>
</reference>
<dbReference type="Proteomes" id="UP000863257">
    <property type="component" value="Unassembled WGS sequence"/>
</dbReference>
<comment type="caution">
    <text evidence="1">The sequence shown here is derived from an EMBL/GenBank/DDBJ whole genome shotgun (WGS) entry which is preliminary data.</text>
</comment>